<dbReference type="Pfam" id="PF13401">
    <property type="entry name" value="AAA_22"/>
    <property type="match status" value="1"/>
</dbReference>
<dbReference type="RefSeq" id="WP_076600177.1">
    <property type="nucleotide sequence ID" value="NZ_FTMD01000001.1"/>
</dbReference>
<evidence type="ECO:0000259" key="2">
    <source>
        <dbReference type="Pfam" id="PF13401"/>
    </source>
</evidence>
<dbReference type="Gene3D" id="3.40.50.300">
    <property type="entry name" value="P-loop containing nucleotide triphosphate hydrolases"/>
    <property type="match status" value="1"/>
</dbReference>
<dbReference type="OrthoDB" id="5593847at2"/>
<evidence type="ECO:0000313" key="4">
    <source>
        <dbReference type="Proteomes" id="UP000186819"/>
    </source>
</evidence>
<dbReference type="Proteomes" id="UP000186819">
    <property type="component" value="Unassembled WGS sequence"/>
</dbReference>
<dbReference type="STRING" id="34027.SAMN05421829_101137"/>
<dbReference type="EMBL" id="FTMD01000001">
    <property type="protein sequence ID" value="SIP87910.1"/>
    <property type="molecule type" value="Genomic_DNA"/>
</dbReference>
<dbReference type="GO" id="GO:0016887">
    <property type="term" value="F:ATP hydrolysis activity"/>
    <property type="evidence" value="ECO:0007669"/>
    <property type="project" value="InterPro"/>
</dbReference>
<organism evidence="3 4">
    <name type="scientific">Aromatoleum tolulyticum</name>
    <dbReference type="NCBI Taxonomy" id="34027"/>
    <lineage>
        <taxon>Bacteria</taxon>
        <taxon>Pseudomonadati</taxon>
        <taxon>Pseudomonadota</taxon>
        <taxon>Betaproteobacteria</taxon>
        <taxon>Rhodocyclales</taxon>
        <taxon>Rhodocyclaceae</taxon>
        <taxon>Aromatoleum</taxon>
    </lineage>
</organism>
<reference evidence="4" key="1">
    <citation type="submission" date="2017-01" db="EMBL/GenBank/DDBJ databases">
        <authorList>
            <person name="Varghese N."/>
            <person name="Submissions S."/>
        </authorList>
    </citation>
    <scope>NUCLEOTIDE SEQUENCE [LARGE SCALE GENOMIC DNA]</scope>
    <source>
        <strain evidence="4">ATCC 51758</strain>
    </source>
</reference>
<dbReference type="SUPFAM" id="SSF52540">
    <property type="entry name" value="P-loop containing nucleoside triphosphate hydrolases"/>
    <property type="match status" value="1"/>
</dbReference>
<dbReference type="InterPro" id="IPR049945">
    <property type="entry name" value="AAA_22"/>
</dbReference>
<accession>A0A1N6N756</accession>
<dbReference type="AlphaFoldDB" id="A0A1N6N756"/>
<feature type="region of interest" description="Disordered" evidence="1">
    <location>
        <begin position="478"/>
        <end position="500"/>
    </location>
</feature>
<feature type="domain" description="ORC1/DEAH AAA+ ATPase" evidence="2">
    <location>
        <begin position="129"/>
        <end position="276"/>
    </location>
</feature>
<evidence type="ECO:0000256" key="1">
    <source>
        <dbReference type="SAM" id="MobiDB-lite"/>
    </source>
</evidence>
<gene>
    <name evidence="3" type="ORF">SAMN05421829_101137</name>
</gene>
<evidence type="ECO:0000313" key="3">
    <source>
        <dbReference type="EMBL" id="SIP87910.1"/>
    </source>
</evidence>
<name>A0A1N6N756_9RHOO</name>
<protein>
    <submittedName>
        <fullName evidence="3">AAA domain-containing protein</fullName>
    </submittedName>
</protein>
<proteinExistence type="predicted"/>
<keyword evidence="4" id="KW-1185">Reference proteome</keyword>
<sequence>MATDSFATEAIYTPQRIPQYRDNPLIEALPPAQDDDELLESLFCVPEFSAEQRTWSKSERLQMISQLSSFMVPMDRHLRLAQSLDTLMRQGYVGRAPRTAESQRVFTNLYHLQKAGKSFQSSAAHLTAQLSGALIGIPGMGKSTTIRRLLNRIPEVIYHPRLQLYQIPYLHIETPYDGSSVKGLAESIFRKVDMLLPDARYGEQYSNARSGAETLMNHAARILHMHAVGLLVVDEIQNLENSPKNRQSLMTLLVSASNELGVPILFVGTNKAQHLLSLDFRQARRSIGSASTYWDTLRKGTDEAPDEWEDFLSVLWRFQWVKNPAPLTPHMSDLMYHHSQGVVDIAIKLLAVAQARAIHDGSETLDGPLIDRVAKQELAIAMPMIDAIRRDDVHALLACKDIAPIGLDSIVADVGAKFSGRRIRGATINGSNPLFAPTVTQALTTVGFDVPEAQALADKVSDSTSVLDGVKKALVHATSGKKPTKAKGKDVAEPTSYPPGDYRNALNPAVAGQSVFERLQTLHMVANVEAVLGD</sequence>
<dbReference type="InterPro" id="IPR027417">
    <property type="entry name" value="P-loop_NTPase"/>
</dbReference>